<name>A0A1U7CM92_9BACT</name>
<keyword evidence="1" id="KW-0732">Signal</keyword>
<dbReference type="PROSITE" id="PS51257">
    <property type="entry name" value="PROKAR_LIPOPROTEIN"/>
    <property type="match status" value="1"/>
</dbReference>
<dbReference type="RefSeq" id="WP_145952009.1">
    <property type="nucleotide sequence ID" value="NZ_CP019082.1"/>
</dbReference>
<sequence length="383" mass="43341">MTSRWRMRGLSVGIVGLLACGLATAAWLNGAESEEARAVKDAFRRNVEKIKSLDVSYQLDTTTELTPKQLRSMPEYRNKMFLPKDEWRQAFLGEKRYRRQIQPEEVKLLVELDEYGLFAPPEAGPNDPPAIRENQKKLREGYDRTIAELKANQARGIPVQKRKAKDVLALEKDVTFGFNGKTIWRKKPTAPKGDEYMIWPTKSPADWFQGTGYLAAVGLHVPDPTGRPEVKKSQGIFQLSEWINHGDYDLEPKTEVVDGSTCVILAGSLNSLLQPGFILGRLTDRIWLDRDHGFVLRKREMATDGKVGWRFTTTDLKEVEPGIWLPFATRGEEFPKDAPDLGGKPTMVETLKVKNLSVNHVADSLFDMTPQQGDRIDDLRGQF</sequence>
<dbReference type="OrthoDB" id="262209at2"/>
<dbReference type="KEGG" id="pbor:BSF38_01499"/>
<dbReference type="Proteomes" id="UP000186309">
    <property type="component" value="Chromosome"/>
</dbReference>
<dbReference type="AlphaFoldDB" id="A0A1U7CM92"/>
<feature type="signal peptide" evidence="1">
    <location>
        <begin position="1"/>
        <end position="25"/>
    </location>
</feature>
<evidence type="ECO:0000313" key="2">
    <source>
        <dbReference type="EMBL" id="APW60037.1"/>
    </source>
</evidence>
<gene>
    <name evidence="2" type="ORF">BSF38_01499</name>
</gene>
<dbReference type="EMBL" id="CP019082">
    <property type="protein sequence ID" value="APW60037.1"/>
    <property type="molecule type" value="Genomic_DNA"/>
</dbReference>
<evidence type="ECO:0000256" key="1">
    <source>
        <dbReference type="SAM" id="SignalP"/>
    </source>
</evidence>
<reference evidence="3" key="1">
    <citation type="submission" date="2016-12" db="EMBL/GenBank/DDBJ databases">
        <title>Comparative genomics of four Isosphaeraceae planctomycetes: a common pool of plasmids and glycoside hydrolase genes.</title>
        <authorList>
            <person name="Ivanova A."/>
        </authorList>
    </citation>
    <scope>NUCLEOTIDE SEQUENCE [LARGE SCALE GENOMIC DNA]</scope>
    <source>
        <strain evidence="3">PX4</strain>
    </source>
</reference>
<protein>
    <submittedName>
        <fullName evidence="2">Uncharacterized protein</fullName>
    </submittedName>
</protein>
<proteinExistence type="predicted"/>
<evidence type="ECO:0000313" key="3">
    <source>
        <dbReference type="Proteomes" id="UP000186309"/>
    </source>
</evidence>
<organism evidence="2 3">
    <name type="scientific">Paludisphaera borealis</name>
    <dbReference type="NCBI Taxonomy" id="1387353"/>
    <lineage>
        <taxon>Bacteria</taxon>
        <taxon>Pseudomonadati</taxon>
        <taxon>Planctomycetota</taxon>
        <taxon>Planctomycetia</taxon>
        <taxon>Isosphaerales</taxon>
        <taxon>Isosphaeraceae</taxon>
        <taxon>Paludisphaera</taxon>
    </lineage>
</organism>
<dbReference type="STRING" id="1387353.BSF38_01499"/>
<keyword evidence="3" id="KW-1185">Reference proteome</keyword>
<accession>A0A1U7CM92</accession>
<feature type="chain" id="PRO_5012323860" evidence="1">
    <location>
        <begin position="26"/>
        <end position="383"/>
    </location>
</feature>